<dbReference type="Proteomes" id="UP000054928">
    <property type="component" value="Unassembled WGS sequence"/>
</dbReference>
<dbReference type="EMBL" id="CCYD01000178">
    <property type="protein sequence ID" value="CEG36269.1"/>
    <property type="molecule type" value="Genomic_DNA"/>
</dbReference>
<dbReference type="RefSeq" id="XP_024572638.1">
    <property type="nucleotide sequence ID" value="XM_024718934.1"/>
</dbReference>
<name>A0A0P1A7X8_PLAHL</name>
<dbReference type="OMA" id="WICSKAY"/>
<accession>A0A0P1A7X8</accession>
<keyword evidence="2" id="KW-0472">Membrane</keyword>
<reference evidence="4" key="1">
    <citation type="submission" date="2014-09" db="EMBL/GenBank/DDBJ databases">
        <authorList>
            <person name="Sharma Rahul"/>
            <person name="Thines Marco"/>
        </authorList>
    </citation>
    <scope>NUCLEOTIDE SEQUENCE [LARGE SCALE GENOMIC DNA]</scope>
</reference>
<evidence type="ECO:0000256" key="2">
    <source>
        <dbReference type="SAM" id="Phobius"/>
    </source>
</evidence>
<proteinExistence type="predicted"/>
<evidence type="ECO:0000256" key="1">
    <source>
        <dbReference type="SAM" id="MobiDB-lite"/>
    </source>
</evidence>
<feature type="compositionally biased region" description="Basic and acidic residues" evidence="1">
    <location>
        <begin position="1"/>
        <end position="14"/>
    </location>
</feature>
<keyword evidence="2" id="KW-0812">Transmembrane</keyword>
<sequence length="438" mass="48792">MSTPKVEKTVHGELELQPPPGQDANGISVGKWSSPVIPDESEGLMTSNISLEVCCPCIPLAQIEIRMGIQTYTRAISWYATAYGILTFALGTFWLFATLWICSKAYRDATSILVRILVLVGSLVLAVIMSLLLMYRISMLRSTVRERFDIPGSVREDRTAAWQETARAIRQMRRHLKIDQAKYGAVATLPAYVVMMRCLDKTIPMALEGLQQRRETKKRLQEIDNLLNDDLDELPARATVNRTTQAHSFGSGRSPRKNRHYWVSKGLSTPGPGTYAVTNADSIVKTNGGTGGALGPRCGGCCRFQPCECKKSRKEAKTQVNDSGGKPHVCKEPRHSYPSVVVKVKTTKSANFRSEEQQRRVAAVQAAKERWKRVGQNMTPNYCWTERRVATGGALSMEKSTSRDGYGNNTTRARLQKLLIADRKKNKLNKTTHALINC</sequence>
<evidence type="ECO:0000313" key="4">
    <source>
        <dbReference type="Proteomes" id="UP000054928"/>
    </source>
</evidence>
<dbReference type="OrthoDB" id="166297at2759"/>
<feature type="region of interest" description="Disordered" evidence="1">
    <location>
        <begin position="1"/>
        <end position="26"/>
    </location>
</feature>
<organism evidence="3 4">
    <name type="scientific">Plasmopara halstedii</name>
    <name type="common">Downy mildew of sunflower</name>
    <dbReference type="NCBI Taxonomy" id="4781"/>
    <lineage>
        <taxon>Eukaryota</taxon>
        <taxon>Sar</taxon>
        <taxon>Stramenopiles</taxon>
        <taxon>Oomycota</taxon>
        <taxon>Peronosporomycetes</taxon>
        <taxon>Peronosporales</taxon>
        <taxon>Peronosporaceae</taxon>
        <taxon>Plasmopara</taxon>
    </lineage>
</organism>
<dbReference type="GeneID" id="36397234"/>
<dbReference type="AlphaFoldDB" id="A0A0P1A7X8"/>
<feature type="region of interest" description="Disordered" evidence="1">
    <location>
        <begin position="240"/>
        <end position="259"/>
    </location>
</feature>
<keyword evidence="4" id="KW-1185">Reference proteome</keyword>
<protein>
    <submittedName>
        <fullName evidence="3">Uncharacterized protein family Cys-rich</fullName>
    </submittedName>
</protein>
<feature type="transmembrane region" description="Helical" evidence="2">
    <location>
        <begin position="76"/>
        <end position="100"/>
    </location>
</feature>
<feature type="transmembrane region" description="Helical" evidence="2">
    <location>
        <begin position="112"/>
        <end position="135"/>
    </location>
</feature>
<keyword evidence="2" id="KW-1133">Transmembrane helix</keyword>
<evidence type="ECO:0000313" key="3">
    <source>
        <dbReference type="EMBL" id="CEG36269.1"/>
    </source>
</evidence>